<protein>
    <recommendedName>
        <fullName evidence="10">Cleavage/polyadenylation specificity factor A subunit C-terminal domain-containing protein</fullName>
    </recommendedName>
</protein>
<reference evidence="8 9" key="1">
    <citation type="submission" date="2023-11" db="EMBL/GenBank/DDBJ databases">
        <title>Dfirmibasis_genome.</title>
        <authorList>
            <person name="Edelbroek B."/>
            <person name="Kjellin J."/>
            <person name="Jerlstrom-Hultqvist J."/>
            <person name="Soderbom F."/>
        </authorList>
    </citation>
    <scope>NUCLEOTIDE SEQUENCE [LARGE SCALE GENOMIC DNA]</scope>
    <source>
        <strain evidence="8 9">TNS-C-14</strain>
    </source>
</reference>
<evidence type="ECO:0000256" key="1">
    <source>
        <dbReference type="ARBA" id="ARBA00004123"/>
    </source>
</evidence>
<feature type="compositionally biased region" description="Acidic residues" evidence="4">
    <location>
        <begin position="884"/>
        <end position="915"/>
    </location>
</feature>
<dbReference type="Gene3D" id="2.130.10.10">
    <property type="entry name" value="YVTN repeat-like/Quinoprotein amine dehydrogenase"/>
    <property type="match status" value="2"/>
</dbReference>
<feature type="region of interest" description="Disordered" evidence="4">
    <location>
        <begin position="1082"/>
        <end position="1107"/>
    </location>
</feature>
<feature type="domain" description="RSE1/DDB1/CPSF1 first beta-propeller" evidence="6">
    <location>
        <begin position="279"/>
        <end position="516"/>
    </location>
</feature>
<keyword evidence="3" id="KW-0175">Coiled coil</keyword>
<feature type="domain" description="RSE1/DDB1/CPSF1 first beta-propeller" evidence="6">
    <location>
        <begin position="17"/>
        <end position="178"/>
    </location>
</feature>
<feature type="compositionally biased region" description="Acidic residues" evidence="4">
    <location>
        <begin position="688"/>
        <end position="706"/>
    </location>
</feature>
<comment type="caution">
    <text evidence="8">The sequence shown here is derived from an EMBL/GenBank/DDBJ whole genome shotgun (WGS) entry which is preliminary data.</text>
</comment>
<feature type="compositionally biased region" description="Low complexity" evidence="4">
    <location>
        <begin position="246"/>
        <end position="257"/>
    </location>
</feature>
<feature type="region of interest" description="Disordered" evidence="4">
    <location>
        <begin position="853"/>
        <end position="919"/>
    </location>
</feature>
<feature type="domain" description="RSE1/DDB1/CPSF1 second beta-propeller" evidence="7">
    <location>
        <begin position="645"/>
        <end position="1207"/>
    </location>
</feature>
<dbReference type="PANTHER" id="PTHR10644">
    <property type="entry name" value="DNA REPAIR/RNA PROCESSING CPSF FAMILY"/>
    <property type="match status" value="1"/>
</dbReference>
<proteinExistence type="predicted"/>
<gene>
    <name evidence="8" type="ORF">RB653_005993</name>
</gene>
<organism evidence="8 9">
    <name type="scientific">Dictyostelium firmibasis</name>
    <dbReference type="NCBI Taxonomy" id="79012"/>
    <lineage>
        <taxon>Eukaryota</taxon>
        <taxon>Amoebozoa</taxon>
        <taxon>Evosea</taxon>
        <taxon>Eumycetozoa</taxon>
        <taxon>Dictyostelia</taxon>
        <taxon>Dictyosteliales</taxon>
        <taxon>Dictyosteliaceae</taxon>
        <taxon>Dictyostelium</taxon>
    </lineage>
</organism>
<sequence>MSHHQVFQKQVLAPTGVEQCIKANLINDDSINLVLAKTNVLQIYNIRYEKIEKLETVTESEQDIFIQKKKIELKPSLELIIEKTLFGTIESMACVRYPNSERDSLILTFRDAKISVLDYNSDQLDFEIRSLHYFEKDDFKGGRNHFKHPPLLKVDTQQRCAVMLLYDRNIAVLPFKKTSSILDDDDDDEDEDNFEEEDDNVNNNKKIEIKNENFQQQQQQQQPHQSPKDKESADDEFDLLFEKDSTTTTTSTSTTIQKETETETETESTTKQEKDKNQEKKKKIKKLNSFIIDLKSIEIENVKDFCFLHGYYEPTILFLHEPIQTWTSRIAVKKLTCQMTAISLNLSTKAGSNIWNVSNFPYNCEMLVSVPEPLGGALVITANIMFYVNQTSKYGLAVNEYATIDTSTISGGQPFDFPIDDTLNLVFTLDRSNFVFLESDKFIGSLKGGELLIFHLISDGRSVQRIHVSKAGGSVLTSCICVLSNNLIFLGSRLGDSLLLQYTEKSITDDQLEHENFSNPYKKQKTSEVFDLFDENIEGKSNNNNNEEKASMASKLLEEIEDEEDELFKEKKNQLKSYQLGICDQIINIGPIGDMVIGQSIDPTYDETISPNQPEYVPKTLELVTCSGYGKNGSISVLQNNIKPELVMAFELPGITNAWTVYKEPTNDIDNDNNEINIKIGKKRSLDENEEKEDENEEEEEEEDQEEKIKKDKNWHDYLYLSLKDGTTLIFETGRDLKEVGKFNFKSLDIGNLFGRKRIVVIYQGGIKLINGFDSVIQDIQINEPIKSSYICDPFILLQFHNGTIQIFKGIDEENQLVQFQTNSIPNTLSQSIFSSSLFFDRNKSFLNINNKNQKSKESLNNQKSQQKQQQSKKKKDKSLGFLDSDDDDNESSEDEEMKDQQHEEEEEEEEEKVENEELKINDEDNIYLNIYTTNGCYEIYRLISQECIFKVSDVKFEYDLLGINSNESQDQILEQVLTPKSSLSKKQLQQHLQKQKENGITSKNNYNEIQNSEILDIVEISLHSLNNSDPYLFMFNKIGDLIVYKSFKREKNDELRFKKYNHSFILRDSVTEFYQKQQEKELLNGMDDDMDEDEKKKKKEEEEENLNRQKRIVEFSSISGKRGLFIGGKKPLWAFCEKGYLRLHSMDSSDNSSNGNSNNNNNNNENSTPANNVNTVETFTSFNNISCQDGFIYFSKDKDVIKICTLSTLMNFENDIAIRRIPTKNSCHKIAYHSEAKCYVVIVSFPQVTQELQEDSKKPILTDDKFQIKLIDPTIDWSWKFIDSFSLQDRETVLAMKIVSLKFTEPDGITRARPFLVIGTAFTFGEDTQCKGRVLVFEIVSHKTQFESEELGEKRLNLLYEKEQKGPVTALSSVNGLLLMTIGPKLTVNQFYTGSLITLSFYDAQIYICSICTIKNYIVIGDMYKSVYFLQWKDGKTLNLLSKDYQALNIFSTEFIVNQKTLSILVADLDKNILLFSFEPQDPASRSGQMLLTKADFHVGSNIEKFVRTPMKQLQQKYQQQQQQQQISKNENNIKKASSDYQVKNYQDNDNKLPKKKQLIIFGTLDGGLNVLRPLDEKIYLLFYHLQSKLYYLPQTAGLNPKQYRSFKSFSQNFHFSPSTYHQLPKFILDGDLISKFLSLSQSERRLISNSINSTSDEIIESLKDVFESWNLF</sequence>
<evidence type="ECO:0000259" key="7">
    <source>
        <dbReference type="Pfam" id="PF23726"/>
    </source>
</evidence>
<name>A0AAN7U8N8_9MYCE</name>
<dbReference type="Pfam" id="PF10433">
    <property type="entry name" value="Beta-prop_RSE1_1st"/>
    <property type="match status" value="2"/>
</dbReference>
<dbReference type="InterPro" id="IPR050358">
    <property type="entry name" value="RSE1/DDB1/CFT1"/>
</dbReference>
<feature type="compositionally biased region" description="Low complexity" evidence="4">
    <location>
        <begin position="212"/>
        <end position="222"/>
    </location>
</feature>
<evidence type="ECO:0000313" key="9">
    <source>
        <dbReference type="Proteomes" id="UP001344447"/>
    </source>
</evidence>
<feature type="region of interest" description="Disordered" evidence="4">
    <location>
        <begin position="181"/>
        <end position="279"/>
    </location>
</feature>
<keyword evidence="9" id="KW-1185">Reference proteome</keyword>
<dbReference type="EMBL" id="JAVFKY010000001">
    <property type="protein sequence ID" value="KAK5584382.1"/>
    <property type="molecule type" value="Genomic_DNA"/>
</dbReference>
<evidence type="ECO:0000256" key="3">
    <source>
        <dbReference type="SAM" id="Coils"/>
    </source>
</evidence>
<feature type="region of interest" description="Disordered" evidence="4">
    <location>
        <begin position="1148"/>
        <end position="1173"/>
    </location>
</feature>
<feature type="coiled-coil region" evidence="3">
    <location>
        <begin position="1512"/>
        <end position="1541"/>
    </location>
</feature>
<feature type="coiled-coil region" evidence="3">
    <location>
        <begin position="543"/>
        <end position="577"/>
    </location>
</feature>
<feature type="domain" description="RSE1/DDB1/CPSF1 C-terminal" evidence="5">
    <location>
        <begin position="1266"/>
        <end position="1639"/>
    </location>
</feature>
<dbReference type="Proteomes" id="UP001344447">
    <property type="component" value="Unassembled WGS sequence"/>
</dbReference>
<dbReference type="Pfam" id="PF03178">
    <property type="entry name" value="CPSF_A"/>
    <property type="match status" value="1"/>
</dbReference>
<feature type="compositionally biased region" description="Low complexity" evidence="4">
    <location>
        <begin position="859"/>
        <end position="870"/>
    </location>
</feature>
<evidence type="ECO:0000256" key="2">
    <source>
        <dbReference type="ARBA" id="ARBA00023242"/>
    </source>
</evidence>
<dbReference type="GO" id="GO:0003676">
    <property type="term" value="F:nucleic acid binding"/>
    <property type="evidence" value="ECO:0007669"/>
    <property type="project" value="InterPro"/>
</dbReference>
<comment type="subcellular location">
    <subcellularLocation>
        <location evidence="1">Nucleus</location>
    </subcellularLocation>
</comment>
<evidence type="ECO:0000313" key="8">
    <source>
        <dbReference type="EMBL" id="KAK5584382.1"/>
    </source>
</evidence>
<dbReference type="Pfam" id="PF23726">
    <property type="entry name" value="Beta-prop_RSE1_2nd"/>
    <property type="match status" value="1"/>
</dbReference>
<feature type="compositionally biased region" description="Basic and acidic residues" evidence="4">
    <location>
        <begin position="268"/>
        <end position="278"/>
    </location>
</feature>
<dbReference type="InterPro" id="IPR018846">
    <property type="entry name" value="Beta-prop_RSE1/DDB1/CPSF1_1st"/>
</dbReference>
<evidence type="ECO:0008006" key="10">
    <source>
        <dbReference type="Google" id="ProtNLM"/>
    </source>
</evidence>
<accession>A0AAN7U8N8</accession>
<evidence type="ECO:0000256" key="4">
    <source>
        <dbReference type="SAM" id="MobiDB-lite"/>
    </source>
</evidence>
<evidence type="ECO:0000259" key="6">
    <source>
        <dbReference type="Pfam" id="PF10433"/>
    </source>
</evidence>
<keyword evidence="2" id="KW-0539">Nucleus</keyword>
<dbReference type="InterPro" id="IPR004871">
    <property type="entry name" value="RSE1/DDB1/CPSF1_C"/>
</dbReference>
<feature type="compositionally biased region" description="Acidic residues" evidence="4">
    <location>
        <begin position="182"/>
        <end position="200"/>
    </location>
</feature>
<feature type="region of interest" description="Disordered" evidence="4">
    <location>
        <begin position="686"/>
        <end position="709"/>
    </location>
</feature>
<dbReference type="GO" id="GO:0005634">
    <property type="term" value="C:nucleus"/>
    <property type="evidence" value="ECO:0007669"/>
    <property type="project" value="UniProtKB-SubCell"/>
</dbReference>
<dbReference type="InterPro" id="IPR058543">
    <property type="entry name" value="Beta-prop_RSE1/DDB1/CPSF1_2nd"/>
</dbReference>
<evidence type="ECO:0000259" key="5">
    <source>
        <dbReference type="Pfam" id="PF03178"/>
    </source>
</evidence>
<dbReference type="InterPro" id="IPR015943">
    <property type="entry name" value="WD40/YVTN_repeat-like_dom_sf"/>
</dbReference>
<feature type="compositionally biased region" description="Low complexity" evidence="4">
    <location>
        <begin position="1149"/>
        <end position="1173"/>
    </location>
</feature>